<evidence type="ECO:0000313" key="3">
    <source>
        <dbReference type="EMBL" id="MBI5251758.1"/>
    </source>
</evidence>
<reference evidence="3" key="1">
    <citation type="submission" date="2020-07" db="EMBL/GenBank/DDBJ databases">
        <title>Huge and variable diversity of episymbiotic CPR bacteria and DPANN archaea in groundwater ecosystems.</title>
        <authorList>
            <person name="He C.Y."/>
            <person name="Keren R."/>
            <person name="Whittaker M."/>
            <person name="Farag I.F."/>
            <person name="Doudna J."/>
            <person name="Cate J.H.D."/>
            <person name="Banfield J.F."/>
        </authorList>
    </citation>
    <scope>NUCLEOTIDE SEQUENCE</scope>
    <source>
        <strain evidence="3">NC_groundwater_1664_Pr3_B-0.1um_52_9</strain>
    </source>
</reference>
<evidence type="ECO:0000256" key="2">
    <source>
        <dbReference type="ARBA" id="ARBA00022679"/>
    </source>
</evidence>
<gene>
    <name evidence="3" type="ORF">HY912_19875</name>
</gene>
<dbReference type="Proteomes" id="UP000807825">
    <property type="component" value="Unassembled WGS sequence"/>
</dbReference>
<name>A0A9D6Z243_9BACT</name>
<dbReference type="GO" id="GO:0008713">
    <property type="term" value="F:ADP-heptose-lipopolysaccharide heptosyltransferase activity"/>
    <property type="evidence" value="ECO:0007669"/>
    <property type="project" value="TreeGrafter"/>
</dbReference>
<keyword evidence="2" id="KW-0808">Transferase</keyword>
<sequence length="330" mass="35415">MPRTSVSAILKCYSPDGAQGWALNGVANISEQSVLVIRTGALGDTILTLPVLASIQAAHPGVTVTFLGNRAYRDLIPEGIGFRPVDGIEWSWLFGPHAAGAPESAKAFTKAYVILNKADDVIRNLVRTGTRSVASSSSAPGQVKHIVEHIHESLGLPTAAKRPVFRRIGGQSILRPIIWLHPGSGGLKKCVPLAGISRIALELQSKTGFHLVITAGEEDEFLKRSPEWGNLLSAAGSTLLENRPLSEIMKVLRHAAVFIGNDSGISHMAANMGVKSVVFFVASDPAQWSPWVPERDMRIIDLRNQDVVETGWISAGLAAALDLLSERSMD</sequence>
<dbReference type="InterPro" id="IPR002201">
    <property type="entry name" value="Glyco_trans_9"/>
</dbReference>
<protein>
    <submittedName>
        <fullName evidence="3">Glycosyltransferase family 9 protein</fullName>
    </submittedName>
</protein>
<organism evidence="3 4">
    <name type="scientific">Desulfomonile tiedjei</name>
    <dbReference type="NCBI Taxonomy" id="2358"/>
    <lineage>
        <taxon>Bacteria</taxon>
        <taxon>Pseudomonadati</taxon>
        <taxon>Thermodesulfobacteriota</taxon>
        <taxon>Desulfomonilia</taxon>
        <taxon>Desulfomonilales</taxon>
        <taxon>Desulfomonilaceae</taxon>
        <taxon>Desulfomonile</taxon>
    </lineage>
</organism>
<dbReference type="Pfam" id="PF01075">
    <property type="entry name" value="Glyco_transf_9"/>
    <property type="match status" value="1"/>
</dbReference>
<dbReference type="GO" id="GO:0005829">
    <property type="term" value="C:cytosol"/>
    <property type="evidence" value="ECO:0007669"/>
    <property type="project" value="TreeGrafter"/>
</dbReference>
<dbReference type="Gene3D" id="3.40.50.2000">
    <property type="entry name" value="Glycogen Phosphorylase B"/>
    <property type="match status" value="2"/>
</dbReference>
<dbReference type="SUPFAM" id="SSF53756">
    <property type="entry name" value="UDP-Glycosyltransferase/glycogen phosphorylase"/>
    <property type="match status" value="1"/>
</dbReference>
<dbReference type="GO" id="GO:0009244">
    <property type="term" value="P:lipopolysaccharide core region biosynthetic process"/>
    <property type="evidence" value="ECO:0007669"/>
    <property type="project" value="TreeGrafter"/>
</dbReference>
<dbReference type="EMBL" id="JACRDE010000520">
    <property type="protein sequence ID" value="MBI5251758.1"/>
    <property type="molecule type" value="Genomic_DNA"/>
</dbReference>
<dbReference type="PANTHER" id="PTHR30160">
    <property type="entry name" value="TETRAACYLDISACCHARIDE 4'-KINASE-RELATED"/>
    <property type="match status" value="1"/>
</dbReference>
<dbReference type="AlphaFoldDB" id="A0A9D6Z243"/>
<dbReference type="InterPro" id="IPR051199">
    <property type="entry name" value="LPS_LOS_Heptosyltrfase"/>
</dbReference>
<accession>A0A9D6Z243</accession>
<dbReference type="CDD" id="cd03789">
    <property type="entry name" value="GT9_LPS_heptosyltransferase"/>
    <property type="match status" value="1"/>
</dbReference>
<comment type="caution">
    <text evidence="3">The sequence shown here is derived from an EMBL/GenBank/DDBJ whole genome shotgun (WGS) entry which is preliminary data.</text>
</comment>
<proteinExistence type="predicted"/>
<keyword evidence="1" id="KW-0328">Glycosyltransferase</keyword>
<evidence type="ECO:0000256" key="1">
    <source>
        <dbReference type="ARBA" id="ARBA00022676"/>
    </source>
</evidence>
<evidence type="ECO:0000313" key="4">
    <source>
        <dbReference type="Proteomes" id="UP000807825"/>
    </source>
</evidence>